<organism evidence="1 2">
    <name type="scientific">Dendrobium chrysotoxum</name>
    <name type="common">Orchid</name>
    <dbReference type="NCBI Taxonomy" id="161865"/>
    <lineage>
        <taxon>Eukaryota</taxon>
        <taxon>Viridiplantae</taxon>
        <taxon>Streptophyta</taxon>
        <taxon>Embryophyta</taxon>
        <taxon>Tracheophyta</taxon>
        <taxon>Spermatophyta</taxon>
        <taxon>Magnoliopsida</taxon>
        <taxon>Liliopsida</taxon>
        <taxon>Asparagales</taxon>
        <taxon>Orchidaceae</taxon>
        <taxon>Epidendroideae</taxon>
        <taxon>Malaxideae</taxon>
        <taxon>Dendrobiinae</taxon>
        <taxon>Dendrobium</taxon>
    </lineage>
</organism>
<protein>
    <submittedName>
        <fullName evidence="1">Uncharacterized protein</fullName>
    </submittedName>
</protein>
<dbReference type="EMBL" id="JAGFBR010000009">
    <property type="protein sequence ID" value="KAH0462614.1"/>
    <property type="molecule type" value="Genomic_DNA"/>
</dbReference>
<gene>
    <name evidence="1" type="ORF">IEQ34_010189</name>
</gene>
<proteinExistence type="predicted"/>
<reference evidence="1 2" key="1">
    <citation type="journal article" date="2021" name="Hortic Res">
        <title>Chromosome-scale assembly of the Dendrobium chrysotoxum genome enhances the understanding of orchid evolution.</title>
        <authorList>
            <person name="Zhang Y."/>
            <person name="Zhang G.Q."/>
            <person name="Zhang D."/>
            <person name="Liu X.D."/>
            <person name="Xu X.Y."/>
            <person name="Sun W.H."/>
            <person name="Yu X."/>
            <person name="Zhu X."/>
            <person name="Wang Z.W."/>
            <person name="Zhao X."/>
            <person name="Zhong W.Y."/>
            <person name="Chen H."/>
            <person name="Yin W.L."/>
            <person name="Huang T."/>
            <person name="Niu S.C."/>
            <person name="Liu Z.J."/>
        </authorList>
    </citation>
    <scope>NUCLEOTIDE SEQUENCE [LARGE SCALE GENOMIC DNA]</scope>
    <source>
        <strain evidence="1">Lindl</strain>
    </source>
</reference>
<evidence type="ECO:0000313" key="1">
    <source>
        <dbReference type="EMBL" id="KAH0462614.1"/>
    </source>
</evidence>
<keyword evidence="2" id="KW-1185">Reference proteome</keyword>
<comment type="caution">
    <text evidence="1">The sequence shown here is derived from an EMBL/GenBank/DDBJ whole genome shotgun (WGS) entry which is preliminary data.</text>
</comment>
<name>A0AAV7GLF9_DENCH</name>
<dbReference type="Proteomes" id="UP000775213">
    <property type="component" value="Unassembled WGS sequence"/>
</dbReference>
<evidence type="ECO:0000313" key="2">
    <source>
        <dbReference type="Proteomes" id="UP000775213"/>
    </source>
</evidence>
<sequence>MEIDSAIRDCSDRRLQTKYQNATYVIQRAFSLYECKANEPGFVGPTSRHLPKRRFASHNYRLPTIQNDKKEDLGEGEEGGRSLALLIRLGRCGSTSLFRKEVFRARLSSALFVVVVRFRCFARGEEIARVASLLPSLLFDVLASREGRLHASLFGSFVAVRLHFAGGGDCVSRFFSFSFAVRLRSLREEIARSLLPFLCCCSTFALQELERLHGSFFGSFVVVRFRQSAGGERLQGSPLGPFIVDSTSLPNRR</sequence>
<dbReference type="AlphaFoldDB" id="A0AAV7GLF9"/>
<accession>A0AAV7GLF9</accession>